<gene>
    <name evidence="2" type="ORF">POSPLADRAFT_1068578</name>
</gene>
<protein>
    <recommendedName>
        <fullName evidence="4">PPPDE domain-containing protein</fullName>
    </recommendedName>
</protein>
<name>A0A1X6NG89_9APHY</name>
<feature type="region of interest" description="Disordered" evidence="1">
    <location>
        <begin position="1"/>
        <end position="23"/>
    </location>
</feature>
<dbReference type="AlphaFoldDB" id="A0A1X6NG89"/>
<feature type="compositionally biased region" description="Acidic residues" evidence="1">
    <location>
        <begin position="14"/>
        <end position="23"/>
    </location>
</feature>
<evidence type="ECO:0008006" key="4">
    <source>
        <dbReference type="Google" id="ProtNLM"/>
    </source>
</evidence>
<dbReference type="Pfam" id="PF20174">
    <property type="entry name" value="DUF6540"/>
    <property type="match status" value="1"/>
</dbReference>
<dbReference type="RefSeq" id="XP_024344451.1">
    <property type="nucleotide sequence ID" value="XM_024482306.1"/>
</dbReference>
<proteinExistence type="predicted"/>
<keyword evidence="3" id="KW-1185">Reference proteome</keyword>
<dbReference type="GeneID" id="36327256"/>
<accession>A0A1X6NG89</accession>
<dbReference type="EMBL" id="KZ110591">
    <property type="protein sequence ID" value="OSX67657.1"/>
    <property type="molecule type" value="Genomic_DNA"/>
</dbReference>
<evidence type="ECO:0000313" key="2">
    <source>
        <dbReference type="EMBL" id="OSX67657.1"/>
    </source>
</evidence>
<dbReference type="OrthoDB" id="37659at2759"/>
<dbReference type="InterPro" id="IPR046670">
    <property type="entry name" value="DUF6540"/>
</dbReference>
<evidence type="ECO:0000313" key="3">
    <source>
        <dbReference type="Proteomes" id="UP000194127"/>
    </source>
</evidence>
<reference evidence="2 3" key="1">
    <citation type="submission" date="2017-04" db="EMBL/GenBank/DDBJ databases">
        <title>Genome Sequence of the Model Brown-Rot Fungus Postia placenta SB12.</title>
        <authorList>
            <consortium name="DOE Joint Genome Institute"/>
            <person name="Gaskell J."/>
            <person name="Kersten P."/>
            <person name="Larrondo L.F."/>
            <person name="Canessa P."/>
            <person name="Martinez D."/>
            <person name="Hibbett D."/>
            <person name="Schmoll M."/>
            <person name="Kubicek C.P."/>
            <person name="Martinez A.T."/>
            <person name="Yadav J."/>
            <person name="Master E."/>
            <person name="Magnuson J.K."/>
            <person name="James T."/>
            <person name="Yaver D."/>
            <person name="Berka R."/>
            <person name="Labutti K."/>
            <person name="Lipzen A."/>
            <person name="Aerts A."/>
            <person name="Barry K."/>
            <person name="Henrissat B."/>
            <person name="Blanchette R."/>
            <person name="Grigoriev I."/>
            <person name="Cullen D."/>
        </authorList>
    </citation>
    <scope>NUCLEOTIDE SEQUENCE [LARGE SCALE GENOMIC DNA]</scope>
    <source>
        <strain evidence="2 3">MAD-698-R-SB12</strain>
    </source>
</reference>
<organism evidence="2 3">
    <name type="scientific">Postia placenta MAD-698-R-SB12</name>
    <dbReference type="NCBI Taxonomy" id="670580"/>
    <lineage>
        <taxon>Eukaryota</taxon>
        <taxon>Fungi</taxon>
        <taxon>Dikarya</taxon>
        <taxon>Basidiomycota</taxon>
        <taxon>Agaricomycotina</taxon>
        <taxon>Agaricomycetes</taxon>
        <taxon>Polyporales</taxon>
        <taxon>Adustoporiaceae</taxon>
        <taxon>Rhodonia</taxon>
    </lineage>
</organism>
<dbReference type="Proteomes" id="UP000194127">
    <property type="component" value="Unassembled WGS sequence"/>
</dbReference>
<evidence type="ECO:0000256" key="1">
    <source>
        <dbReference type="SAM" id="MobiDB-lite"/>
    </source>
</evidence>
<sequence>MAETEIPSMAAFDDAPDGSSEDASYELNITQSWRGRDYQGGLMPLHWAITVKTASIDGKPVGNVYNAAGNIDSFMYDAPVNVLLQDANWRGNLKICSIPQTYLPELTRLFSEVPVERYNPDWNCQNWVWGAVHALRESGHEALKGFSMRDLRSKMLELLDSWEAGDI</sequence>